<name>A0ABN2RK04_9PSEU</name>
<reference evidence="2 3" key="1">
    <citation type="journal article" date="2019" name="Int. J. Syst. Evol. Microbiol.">
        <title>The Global Catalogue of Microorganisms (GCM) 10K type strain sequencing project: providing services to taxonomists for standard genome sequencing and annotation.</title>
        <authorList>
            <consortium name="The Broad Institute Genomics Platform"/>
            <consortium name="The Broad Institute Genome Sequencing Center for Infectious Disease"/>
            <person name="Wu L."/>
            <person name="Ma J."/>
        </authorList>
    </citation>
    <scope>NUCLEOTIDE SEQUENCE [LARGE SCALE GENOMIC DNA]</scope>
    <source>
        <strain evidence="2 3">JCM 14545</strain>
    </source>
</reference>
<comment type="caution">
    <text evidence="2">The sequence shown here is derived from an EMBL/GenBank/DDBJ whole genome shotgun (WGS) entry which is preliminary data.</text>
</comment>
<dbReference type="PANTHER" id="PTHR42951:SF4">
    <property type="entry name" value="ACYL-COENZYME A THIOESTERASE MBLAC2"/>
    <property type="match status" value="1"/>
</dbReference>
<evidence type="ECO:0000313" key="2">
    <source>
        <dbReference type="EMBL" id="GAA1970436.1"/>
    </source>
</evidence>
<dbReference type="RefSeq" id="WP_344423618.1">
    <property type="nucleotide sequence ID" value="NZ_BAAANN010000021.1"/>
</dbReference>
<gene>
    <name evidence="2" type="ORF">GCM10009754_50350</name>
</gene>
<keyword evidence="3" id="KW-1185">Reference proteome</keyword>
<dbReference type="InterPro" id="IPR036866">
    <property type="entry name" value="RibonucZ/Hydroxyglut_hydro"/>
</dbReference>
<dbReference type="PANTHER" id="PTHR42951">
    <property type="entry name" value="METALLO-BETA-LACTAMASE DOMAIN-CONTAINING"/>
    <property type="match status" value="1"/>
</dbReference>
<dbReference type="SUPFAM" id="SSF56281">
    <property type="entry name" value="Metallo-hydrolase/oxidoreductase"/>
    <property type="match status" value="1"/>
</dbReference>
<accession>A0ABN2RK04</accession>
<dbReference type="InterPro" id="IPR050855">
    <property type="entry name" value="NDM-1-like"/>
</dbReference>
<dbReference type="Proteomes" id="UP001501116">
    <property type="component" value="Unassembled WGS sequence"/>
</dbReference>
<evidence type="ECO:0000313" key="3">
    <source>
        <dbReference type="Proteomes" id="UP001501116"/>
    </source>
</evidence>
<protein>
    <submittedName>
        <fullName evidence="2">MBL fold metallo-hydrolase</fullName>
    </submittedName>
</protein>
<evidence type="ECO:0000259" key="1">
    <source>
        <dbReference type="SMART" id="SM00849"/>
    </source>
</evidence>
<dbReference type="InterPro" id="IPR001279">
    <property type="entry name" value="Metallo-B-lactamas"/>
</dbReference>
<dbReference type="CDD" id="cd16282">
    <property type="entry name" value="metallo-hydrolase-like_MBL-fold"/>
    <property type="match status" value="1"/>
</dbReference>
<dbReference type="EMBL" id="BAAANN010000021">
    <property type="protein sequence ID" value="GAA1970436.1"/>
    <property type="molecule type" value="Genomic_DNA"/>
</dbReference>
<dbReference type="Pfam" id="PF00753">
    <property type="entry name" value="Lactamase_B"/>
    <property type="match status" value="1"/>
</dbReference>
<proteinExistence type="predicted"/>
<organism evidence="2 3">
    <name type="scientific">Amycolatopsis minnesotensis</name>
    <dbReference type="NCBI Taxonomy" id="337894"/>
    <lineage>
        <taxon>Bacteria</taxon>
        <taxon>Bacillati</taxon>
        <taxon>Actinomycetota</taxon>
        <taxon>Actinomycetes</taxon>
        <taxon>Pseudonocardiales</taxon>
        <taxon>Pseudonocardiaceae</taxon>
        <taxon>Amycolatopsis</taxon>
    </lineage>
</organism>
<dbReference type="SMART" id="SM00849">
    <property type="entry name" value="Lactamase_B"/>
    <property type="match status" value="1"/>
</dbReference>
<dbReference type="Gene3D" id="3.60.15.10">
    <property type="entry name" value="Ribonuclease Z/Hydroxyacylglutathione hydrolase-like"/>
    <property type="match status" value="1"/>
</dbReference>
<feature type="domain" description="Metallo-beta-lactamase" evidence="1">
    <location>
        <begin position="34"/>
        <end position="227"/>
    </location>
</feature>
<sequence length="298" mass="32526">MVELVSREPVVRAEEARELAGDLVVLPNRGVDLVPNIGVIGGTRAVLVVDTGMGPGNGDAVFEFVADYARGREIYLTTTHFHPEHAFGAQSFSGAATFLVNRAQADDLAAKGAGYLDMFRGLGEPVARQLEGVELVTPDLVYDDSHELDLGGRVVRLRATGRAHSRGDQVITVPDAGVLFTGDLVETGQFAIFPWFPPHDTDVSGIRWIEVLRKLADEHPRIVVPGHGDTGGHGLLADVRDYLALLRDETWVRRDSAMGREEVVEEVTALMLERHPEWAGREWIEPGVGCLCAEHAQR</sequence>